<dbReference type="AlphaFoldDB" id="A0A1I7RMK1"/>
<keyword evidence="1" id="KW-0472">Membrane</keyword>
<keyword evidence="1" id="KW-1133">Transmembrane helix</keyword>
<feature type="transmembrane region" description="Helical" evidence="1">
    <location>
        <begin position="70"/>
        <end position="89"/>
    </location>
</feature>
<keyword evidence="7" id="KW-1185">Reference proteome</keyword>
<protein>
    <submittedName>
        <fullName evidence="4">(pine wood nematode) hypothetical protein</fullName>
    </submittedName>
</protein>
<evidence type="ECO:0000256" key="1">
    <source>
        <dbReference type="SAM" id="Phobius"/>
    </source>
</evidence>
<dbReference type="InterPro" id="IPR043968">
    <property type="entry name" value="SGNH"/>
</dbReference>
<reference evidence="5" key="2">
    <citation type="submission" date="2020-08" db="EMBL/GenBank/DDBJ databases">
        <authorList>
            <person name="Kikuchi T."/>
        </authorList>
    </citation>
    <scope>NUCLEOTIDE SEQUENCE</scope>
    <source>
        <strain evidence="4">Ka4C1</strain>
    </source>
</reference>
<reference evidence="8" key="1">
    <citation type="submission" date="2016-11" db="UniProtKB">
        <authorList>
            <consortium name="WormBaseParasite"/>
        </authorList>
    </citation>
    <scope>IDENTIFICATION</scope>
</reference>
<evidence type="ECO:0000259" key="3">
    <source>
        <dbReference type="Pfam" id="PF19040"/>
    </source>
</evidence>
<dbReference type="PANTHER" id="PTHR23028">
    <property type="entry name" value="ACETYLTRANSFERASE"/>
    <property type="match status" value="1"/>
</dbReference>
<dbReference type="EMBL" id="CAJFCV020000005">
    <property type="protein sequence ID" value="CAG9125743.1"/>
    <property type="molecule type" value="Genomic_DNA"/>
</dbReference>
<evidence type="ECO:0000313" key="6">
    <source>
        <dbReference type="Proteomes" id="UP000095284"/>
    </source>
</evidence>
<dbReference type="WBParaSite" id="BXY_0193600.1">
    <property type="protein sequence ID" value="BXY_0193600.1"/>
    <property type="gene ID" value="BXY_0193600"/>
</dbReference>
<dbReference type="Proteomes" id="UP000659654">
    <property type="component" value="Unassembled WGS sequence"/>
</dbReference>
<dbReference type="Proteomes" id="UP000582659">
    <property type="component" value="Unassembled WGS sequence"/>
</dbReference>
<dbReference type="eggNOG" id="ENOG502SGA9">
    <property type="taxonomic scope" value="Eukaryota"/>
</dbReference>
<evidence type="ECO:0000313" key="7">
    <source>
        <dbReference type="Proteomes" id="UP000659654"/>
    </source>
</evidence>
<sequence>MELDVQGLRCVAVIYVVLFHLWPTVFINGFLGVDIFFVISGYLMQKILSSKEYTVQNVITFYFRRIRRILPTYLTVLIVVTVAATNIFYNQEFKGILRELMSAATFTSNLFNLPPKGYFTANNAFPLFLHTWSLSVEIQFYLIVPGIYALYDVLRKREKYAGPGVIAAMAVLSFGYQVLNEYNVNIAHMSLLSRIWQFLLGFLIESIKPENNYEKLPLEEDEPAPFNIYNHYYAIKNGLAAALLVQLAYPPTYIFWLNRLLCTSIAALFIMVKGNSFVENRVAVYVGDVSYSLYLIHWPLIIMSKYVGEWSMTGPKVQEGVFILQASLLLSIPLENGFKKVSSHIDNWPKLLKLLTLIYAILMSTALFMFSQQADLTALKPIHTGTNKIPTNNMSVMERSLYFYNHRTNLTLTHREAMEYNVQVHSYFFDFIKECRQAHINKYGKTELTYTEFACQVEGTGDKEIAIVGNSFARDLFFGVWPQMKHMYKRLSMYCVPCVIPFYVNPETNETDWDFIGLIERWDRPIDILIIRHTYYQLHAKPKAVGCPIPAPDYVEKHMLNQMQAFYDRVSKRAKLVVIGYSEHESELEPQKLPKVLDENRVHEVNFNYTLNRQIAAKVNKVVQSVKCDNCIKVDFMKALCDFVTDTCYAATMHGIMVWLDYIHVTIYGAILETDVLIDELNKHGIQ</sequence>
<feature type="domain" description="SGNH" evidence="3">
    <location>
        <begin position="454"/>
        <end position="672"/>
    </location>
</feature>
<dbReference type="Pfam" id="PF19040">
    <property type="entry name" value="SGNH"/>
    <property type="match status" value="1"/>
</dbReference>
<keyword evidence="1" id="KW-0812">Transmembrane</keyword>
<evidence type="ECO:0000313" key="5">
    <source>
        <dbReference type="EMBL" id="CAG9125743.1"/>
    </source>
</evidence>
<dbReference type="InterPro" id="IPR002656">
    <property type="entry name" value="Acyl_transf_3_dom"/>
</dbReference>
<evidence type="ECO:0000313" key="4">
    <source>
        <dbReference type="EMBL" id="CAD5232776.1"/>
    </source>
</evidence>
<feature type="transmembrane region" description="Helical" evidence="1">
    <location>
        <begin position="350"/>
        <end position="370"/>
    </location>
</feature>
<evidence type="ECO:0000313" key="8">
    <source>
        <dbReference type="WBParaSite" id="BXY_0193600.1"/>
    </source>
</evidence>
<dbReference type="EMBL" id="CAJFDI010000005">
    <property type="protein sequence ID" value="CAD5232776.1"/>
    <property type="molecule type" value="Genomic_DNA"/>
</dbReference>
<dbReference type="GO" id="GO:0016747">
    <property type="term" value="F:acyltransferase activity, transferring groups other than amino-acyl groups"/>
    <property type="evidence" value="ECO:0007669"/>
    <property type="project" value="InterPro"/>
</dbReference>
<evidence type="ECO:0000259" key="2">
    <source>
        <dbReference type="Pfam" id="PF01757"/>
    </source>
</evidence>
<feature type="domain" description="Acyltransferase 3" evidence="2">
    <location>
        <begin position="5"/>
        <end position="307"/>
    </location>
</feature>
<gene>
    <name evidence="4" type="ORF">BXYJ_LOCUS12867</name>
</gene>
<feature type="transmembrane region" description="Helical" evidence="1">
    <location>
        <begin position="321"/>
        <end position="338"/>
    </location>
</feature>
<organism evidence="6 8">
    <name type="scientific">Bursaphelenchus xylophilus</name>
    <name type="common">Pinewood nematode worm</name>
    <name type="synonym">Aphelenchoides xylophilus</name>
    <dbReference type="NCBI Taxonomy" id="6326"/>
    <lineage>
        <taxon>Eukaryota</taxon>
        <taxon>Metazoa</taxon>
        <taxon>Ecdysozoa</taxon>
        <taxon>Nematoda</taxon>
        <taxon>Chromadorea</taxon>
        <taxon>Rhabditida</taxon>
        <taxon>Tylenchina</taxon>
        <taxon>Tylenchomorpha</taxon>
        <taxon>Aphelenchoidea</taxon>
        <taxon>Aphelenchoididae</taxon>
        <taxon>Bursaphelenchus</taxon>
    </lineage>
</organism>
<accession>A0A1I7RMK1</accession>
<feature type="transmembrane region" description="Helical" evidence="1">
    <location>
        <begin position="12"/>
        <end position="43"/>
    </location>
</feature>
<feature type="transmembrane region" description="Helical" evidence="1">
    <location>
        <begin position="132"/>
        <end position="151"/>
    </location>
</feature>
<dbReference type="GO" id="GO:0016020">
    <property type="term" value="C:membrane"/>
    <property type="evidence" value="ECO:0007669"/>
    <property type="project" value="TreeGrafter"/>
</dbReference>
<dbReference type="PANTHER" id="PTHR23028:SF53">
    <property type="entry name" value="ACYL_TRANSF_3 DOMAIN-CONTAINING PROTEIN"/>
    <property type="match status" value="1"/>
</dbReference>
<proteinExistence type="predicted"/>
<dbReference type="InterPro" id="IPR050879">
    <property type="entry name" value="Acyltransferase_3"/>
</dbReference>
<dbReference type="GO" id="GO:0000271">
    <property type="term" value="P:polysaccharide biosynthetic process"/>
    <property type="evidence" value="ECO:0007669"/>
    <property type="project" value="TreeGrafter"/>
</dbReference>
<dbReference type="Pfam" id="PF01757">
    <property type="entry name" value="Acyl_transf_3"/>
    <property type="match status" value="1"/>
</dbReference>
<feature type="transmembrane region" description="Helical" evidence="1">
    <location>
        <begin position="160"/>
        <end position="179"/>
    </location>
</feature>
<feature type="transmembrane region" description="Helical" evidence="1">
    <location>
        <begin position="282"/>
        <end position="301"/>
    </location>
</feature>
<dbReference type="Proteomes" id="UP000095284">
    <property type="component" value="Unplaced"/>
</dbReference>
<dbReference type="OrthoDB" id="5819582at2759"/>
<name>A0A1I7RMK1_BURXY</name>